<dbReference type="CDD" id="cd01823">
    <property type="entry name" value="SEST_like"/>
    <property type="match status" value="1"/>
</dbReference>
<gene>
    <name evidence="2" type="primary">sacC</name>
    <name evidence="2" type="ORF">PISL3812_04392</name>
</gene>
<name>A0A0U1LVY7_TALIS</name>
<dbReference type="Proteomes" id="UP000054383">
    <property type="component" value="Unassembled WGS sequence"/>
</dbReference>
<dbReference type="PANTHER" id="PTHR37981">
    <property type="entry name" value="LIPASE 2"/>
    <property type="match status" value="1"/>
</dbReference>
<dbReference type="OMA" id="DIDFPGI"/>
<proteinExistence type="predicted"/>
<feature type="chain" id="PRO_5006711296" evidence="1">
    <location>
        <begin position="17"/>
        <end position="559"/>
    </location>
</feature>
<dbReference type="GO" id="GO:0006629">
    <property type="term" value="P:lipid metabolic process"/>
    <property type="evidence" value="ECO:0007669"/>
    <property type="project" value="TreeGrafter"/>
</dbReference>
<dbReference type="InterPro" id="IPR037460">
    <property type="entry name" value="SEST-like"/>
</dbReference>
<sequence>MNIFTLLFFFVAPLLAFPTVDVEKRAPSFEWTAWGDSYASGVGSGSYIYGRRCLRYDGAYPELIQSDPESLLPGSGGKLNNVVCSGAKAAEVEEFQFYTEDQFWGQPTWQYYPRPSSGKPTMGTLSVGGDDIDFPGILNNCVMDGFPYPLSSGFKSRTCDEQRDFSWSLICQNGDHDTPNADLVAAVDSVIKKIVQYGQAASGNSFRLYVTGYGQFFNDQDPGCNTVTFARTANPNPDGQQHPMMTTDLRQDFNKMTLTLNAAIQQAVSQNSGSNVKYIDIDSVLGTGHRFCEPGITEPDQNNPNLWFWHYPYNQNDDSTNPTIQYLNSVAQDNVNTLTWNPNSTLWTDYVDDFWSKVDWAQLNQTAGGDNVTAQYDLWPDTIGYRAKVFHPQPAYHQAIYEAIVHQYLADISPAPVSPPPPPPYQAGTCCFHLNEWEDCNPESDDLYANITLLDNSKNVIYQTPASYFANNGLGLPINDANGTTVQGPLPYSLAITGEHENDYIQFSYGDLSWQSKSPNGGAQCTVGGWNPRDGPQCPDGVFDNYSPAENQMDCCFPC</sequence>
<feature type="signal peptide" evidence="1">
    <location>
        <begin position="1"/>
        <end position="16"/>
    </location>
</feature>
<keyword evidence="1" id="KW-0732">Signal</keyword>
<dbReference type="SUPFAM" id="SSF52266">
    <property type="entry name" value="SGNH hydrolase"/>
    <property type="match status" value="1"/>
</dbReference>
<organism evidence="2 3">
    <name type="scientific">Talaromyces islandicus</name>
    <name type="common">Penicillium islandicum</name>
    <dbReference type="NCBI Taxonomy" id="28573"/>
    <lineage>
        <taxon>Eukaryota</taxon>
        <taxon>Fungi</taxon>
        <taxon>Dikarya</taxon>
        <taxon>Ascomycota</taxon>
        <taxon>Pezizomycotina</taxon>
        <taxon>Eurotiomycetes</taxon>
        <taxon>Eurotiomycetidae</taxon>
        <taxon>Eurotiales</taxon>
        <taxon>Trichocomaceae</taxon>
        <taxon>Talaromyces</taxon>
        <taxon>Talaromyces sect. Islandici</taxon>
    </lineage>
</organism>
<dbReference type="EMBL" id="CVMT01000003">
    <property type="protein sequence ID" value="CRG87375.1"/>
    <property type="molecule type" value="Genomic_DNA"/>
</dbReference>
<dbReference type="AlphaFoldDB" id="A0A0U1LVY7"/>
<evidence type="ECO:0000313" key="2">
    <source>
        <dbReference type="EMBL" id="CRG87375.1"/>
    </source>
</evidence>
<protein>
    <submittedName>
        <fullName evidence="2">Cell surface protein</fullName>
    </submittedName>
</protein>
<reference evidence="2 3" key="1">
    <citation type="submission" date="2015-04" db="EMBL/GenBank/DDBJ databases">
        <authorList>
            <person name="Syromyatnikov M.Y."/>
            <person name="Popov V.N."/>
        </authorList>
    </citation>
    <scope>NUCLEOTIDE SEQUENCE [LARGE SCALE GENOMIC DNA]</scope>
    <source>
        <strain evidence="2">WF-38-12</strain>
    </source>
</reference>
<evidence type="ECO:0000256" key="1">
    <source>
        <dbReference type="SAM" id="SignalP"/>
    </source>
</evidence>
<dbReference type="PANTHER" id="PTHR37981:SF1">
    <property type="entry name" value="SGNH HYDROLASE-TYPE ESTERASE DOMAIN-CONTAINING PROTEIN"/>
    <property type="match status" value="1"/>
</dbReference>
<dbReference type="OrthoDB" id="4220524at2759"/>
<keyword evidence="3" id="KW-1185">Reference proteome</keyword>
<dbReference type="GO" id="GO:0016788">
    <property type="term" value="F:hydrolase activity, acting on ester bonds"/>
    <property type="evidence" value="ECO:0007669"/>
    <property type="project" value="InterPro"/>
</dbReference>
<accession>A0A0U1LVY7</accession>
<evidence type="ECO:0000313" key="3">
    <source>
        <dbReference type="Proteomes" id="UP000054383"/>
    </source>
</evidence>
<dbReference type="STRING" id="28573.A0A0U1LVY7"/>
<dbReference type="InterPro" id="IPR036514">
    <property type="entry name" value="SGNH_hydro_sf"/>
</dbReference>
<dbReference type="Gene3D" id="3.40.50.1110">
    <property type="entry name" value="SGNH hydrolase"/>
    <property type="match status" value="1"/>
</dbReference>